<dbReference type="PANTHER" id="PTHR42928:SF5">
    <property type="entry name" value="BLR1237 PROTEIN"/>
    <property type="match status" value="1"/>
</dbReference>
<reference evidence="3" key="2">
    <citation type="submission" date="2023-02" db="EMBL/GenBank/DDBJ databases">
        <authorList>
            <person name="Rayyan A."/>
            <person name="Meyer T."/>
            <person name="Kyndt J.A."/>
        </authorList>
    </citation>
    <scope>NUCLEOTIDE SEQUENCE</scope>
    <source>
        <strain evidence="3">DSM 9987</strain>
    </source>
</reference>
<dbReference type="InterPro" id="IPR006311">
    <property type="entry name" value="TAT_signal"/>
</dbReference>
<proteinExistence type="inferred from homology"/>
<accession>A0ABT5JIQ0</accession>
<dbReference type="Gene3D" id="3.40.190.150">
    <property type="entry name" value="Bordetella uptake gene, domain 1"/>
    <property type="match status" value="1"/>
</dbReference>
<dbReference type="InterPro" id="IPR005064">
    <property type="entry name" value="BUG"/>
</dbReference>
<organism evidence="3 4">
    <name type="scientific">Rhodoplanes tepidamans</name>
    <name type="common">Rhodoplanes cryptolactis</name>
    <dbReference type="NCBI Taxonomy" id="200616"/>
    <lineage>
        <taxon>Bacteria</taxon>
        <taxon>Pseudomonadati</taxon>
        <taxon>Pseudomonadota</taxon>
        <taxon>Alphaproteobacteria</taxon>
        <taxon>Hyphomicrobiales</taxon>
        <taxon>Nitrobacteraceae</taxon>
        <taxon>Rhodoplanes</taxon>
    </lineage>
</organism>
<dbReference type="RefSeq" id="WP_272779733.1">
    <property type="nucleotide sequence ID" value="NZ_JAQQLI010000055.1"/>
</dbReference>
<feature type="chain" id="PRO_5045604158" evidence="2">
    <location>
        <begin position="24"/>
        <end position="331"/>
    </location>
</feature>
<dbReference type="InterPro" id="IPR042100">
    <property type="entry name" value="Bug_dom1"/>
</dbReference>
<comment type="caution">
    <text evidence="3">The sequence shown here is derived from an EMBL/GenBank/DDBJ whole genome shotgun (WGS) entry which is preliminary data.</text>
</comment>
<dbReference type="SUPFAM" id="SSF53850">
    <property type="entry name" value="Periplasmic binding protein-like II"/>
    <property type="match status" value="1"/>
</dbReference>
<keyword evidence="2" id="KW-0732">Signal</keyword>
<sequence length="331" mass="34058">MVTVSRSTLVRGLAGLLAGIAVAAAPAAASAETYPSRIVRMVVGFGPGTSTDIIARLIGNALSAELGQTIVVENRPGSGGSIATAAVARSTPDGYTLTMGTVGTHAINAGLFPRLPYDPLKDFVPIALVGYTPTLLVVPKALPVANVAELVAHAKSRSDGVAFASAGTGTSGHLAGEFLKSASGAKMVHVPYKEGGTGLTDLMAGQVQFMFYHPAAVMPHVRSGALKAIAVSSARRSAAAPDVPTMVEQGFPSFDLVAWFVLYAPAGTPEPVLARLRDTTARVLTGAEVSGQLRAQGVEMLPLDAAALDKFCRDEVKKWTDLVVASGARVE</sequence>
<keyword evidence="4" id="KW-1185">Reference proteome</keyword>
<dbReference type="PIRSF" id="PIRSF017082">
    <property type="entry name" value="YflP"/>
    <property type="match status" value="1"/>
</dbReference>
<dbReference type="EMBL" id="JAQQLI010000055">
    <property type="protein sequence ID" value="MDC7788900.1"/>
    <property type="molecule type" value="Genomic_DNA"/>
</dbReference>
<comment type="similarity">
    <text evidence="1">Belongs to the UPF0065 (bug) family.</text>
</comment>
<dbReference type="Pfam" id="PF03401">
    <property type="entry name" value="TctC"/>
    <property type="match status" value="1"/>
</dbReference>
<evidence type="ECO:0000256" key="1">
    <source>
        <dbReference type="ARBA" id="ARBA00006987"/>
    </source>
</evidence>
<evidence type="ECO:0000313" key="4">
    <source>
        <dbReference type="Proteomes" id="UP001165652"/>
    </source>
</evidence>
<dbReference type="Proteomes" id="UP001165652">
    <property type="component" value="Unassembled WGS sequence"/>
</dbReference>
<gene>
    <name evidence="3" type="ORF">PQJ73_24725</name>
</gene>
<evidence type="ECO:0000313" key="3">
    <source>
        <dbReference type="EMBL" id="MDC7788900.1"/>
    </source>
</evidence>
<reference evidence="3" key="1">
    <citation type="journal article" date="2023" name="Microbiol Resour">
        <title>Genome Sequences of Rhodoplanes serenus and Two Thermotolerant Strains, Rhodoplanes tepidamans and 'Rhodoplanes cryptolactis,' Further Refine the Genus.</title>
        <authorList>
            <person name="Rayyan A.A."/>
            <person name="Kyndt J.A."/>
        </authorList>
    </citation>
    <scope>NUCLEOTIDE SEQUENCE</scope>
    <source>
        <strain evidence="3">DSM 9987</strain>
    </source>
</reference>
<dbReference type="PANTHER" id="PTHR42928">
    <property type="entry name" value="TRICARBOXYLATE-BINDING PROTEIN"/>
    <property type="match status" value="1"/>
</dbReference>
<feature type="signal peptide" evidence="2">
    <location>
        <begin position="1"/>
        <end position="23"/>
    </location>
</feature>
<dbReference type="Gene3D" id="3.40.190.10">
    <property type="entry name" value="Periplasmic binding protein-like II"/>
    <property type="match status" value="1"/>
</dbReference>
<dbReference type="PROSITE" id="PS51318">
    <property type="entry name" value="TAT"/>
    <property type="match status" value="1"/>
</dbReference>
<dbReference type="CDD" id="cd13578">
    <property type="entry name" value="PBP2_Bug27"/>
    <property type="match status" value="1"/>
</dbReference>
<name>A0ABT5JIQ0_RHOTP</name>
<evidence type="ECO:0000256" key="2">
    <source>
        <dbReference type="SAM" id="SignalP"/>
    </source>
</evidence>
<protein>
    <submittedName>
        <fullName evidence="3">Tripartite tricarboxylate transporter substrate binding protein</fullName>
    </submittedName>
</protein>